<dbReference type="EC" id="7.1.1.9" evidence="15"/>
<protein>
    <recommendedName>
        <fullName evidence="15">Cytochrome c oxidase subunit 2</fullName>
        <ecNumber evidence="15">7.1.1.9</ecNumber>
    </recommendedName>
</protein>
<feature type="transmembrane region" description="Helical" evidence="16">
    <location>
        <begin position="44"/>
        <end position="68"/>
    </location>
</feature>
<evidence type="ECO:0000256" key="8">
    <source>
        <dbReference type="ARBA" id="ARBA00022982"/>
    </source>
</evidence>
<comment type="function">
    <text evidence="12 15">Subunits I and II form the functional core of the enzyme complex. Electrons originating in cytochrome c are transferred via heme a and Cu(A) to the binuclear center formed by heme a3 and Cu(B).</text>
</comment>
<dbReference type="InterPro" id="IPR002429">
    <property type="entry name" value="CcO_II-like_C"/>
</dbReference>
<evidence type="ECO:0000259" key="17">
    <source>
        <dbReference type="PROSITE" id="PS50857"/>
    </source>
</evidence>
<keyword evidence="20" id="KW-1185">Reference proteome</keyword>
<evidence type="ECO:0000256" key="4">
    <source>
        <dbReference type="ARBA" id="ARBA00022660"/>
    </source>
</evidence>
<name>A0ABY5AUX4_9CYAN</name>
<evidence type="ECO:0000256" key="10">
    <source>
        <dbReference type="ARBA" id="ARBA00023008"/>
    </source>
</evidence>
<keyword evidence="3 14" id="KW-0813">Transport</keyword>
<evidence type="ECO:0000256" key="14">
    <source>
        <dbReference type="RuleBase" id="RU000456"/>
    </source>
</evidence>
<evidence type="ECO:0000256" key="12">
    <source>
        <dbReference type="ARBA" id="ARBA00024688"/>
    </source>
</evidence>
<keyword evidence="6 15" id="KW-0479">Metal-binding</keyword>
<dbReference type="PROSITE" id="PS50999">
    <property type="entry name" value="COX2_TM"/>
    <property type="match status" value="1"/>
</dbReference>
<evidence type="ECO:0000256" key="5">
    <source>
        <dbReference type="ARBA" id="ARBA00022692"/>
    </source>
</evidence>
<reference evidence="19" key="1">
    <citation type="submission" date="2022-06" db="EMBL/GenBank/DDBJ databases">
        <title>Genome sequence of Phormidium yuhuli AB48 isolated from an industrial photobioreactor environment.</title>
        <authorList>
            <person name="Qiu Y."/>
            <person name="Noonan A.J.C."/>
            <person name="Dofher K."/>
            <person name="Koch M."/>
            <person name="Kieft B."/>
            <person name="Lin X."/>
            <person name="Ziels R.M."/>
            <person name="Hallam S.J."/>
        </authorList>
    </citation>
    <scope>NUCLEOTIDE SEQUENCE</scope>
    <source>
        <strain evidence="19">AB48</strain>
    </source>
</reference>
<comment type="subcellular location">
    <subcellularLocation>
        <location evidence="14">Cell membrane</location>
        <topology evidence="14">Multi-pass membrane protein</topology>
    </subcellularLocation>
    <subcellularLocation>
        <location evidence="1">Membrane</location>
        <topology evidence="1">Multi-pass membrane protein</topology>
    </subcellularLocation>
</comment>
<dbReference type="PRINTS" id="PR01166">
    <property type="entry name" value="CYCOXIDASEII"/>
</dbReference>
<comment type="cofactor">
    <cofactor evidence="15">
        <name>Cu cation</name>
        <dbReference type="ChEBI" id="CHEBI:23378"/>
    </cofactor>
    <text evidence="15">Binds a copper A center.</text>
</comment>
<keyword evidence="11 16" id="KW-0472">Membrane</keyword>
<evidence type="ECO:0000256" key="15">
    <source>
        <dbReference type="RuleBase" id="RU004024"/>
    </source>
</evidence>
<dbReference type="InterPro" id="IPR045187">
    <property type="entry name" value="CcO_II"/>
</dbReference>
<dbReference type="Pfam" id="PF00116">
    <property type="entry name" value="COX2"/>
    <property type="match status" value="1"/>
</dbReference>
<evidence type="ECO:0000256" key="7">
    <source>
        <dbReference type="ARBA" id="ARBA00022967"/>
    </source>
</evidence>
<comment type="similarity">
    <text evidence="2 14">Belongs to the cytochrome c oxidase subunit 2 family.</text>
</comment>
<feature type="domain" description="Cytochrome oxidase subunit II transmembrane region profile" evidence="18">
    <location>
        <begin position="21"/>
        <end position="119"/>
    </location>
</feature>
<dbReference type="InterPro" id="IPR008972">
    <property type="entry name" value="Cupredoxin"/>
</dbReference>
<dbReference type="Gene3D" id="2.60.40.420">
    <property type="entry name" value="Cupredoxins - blue copper proteins"/>
    <property type="match status" value="1"/>
</dbReference>
<dbReference type="InterPro" id="IPR001505">
    <property type="entry name" value="Copper_CuA"/>
</dbReference>
<gene>
    <name evidence="19" type="ORF">NEA10_05220</name>
</gene>
<dbReference type="Gene3D" id="1.10.287.90">
    <property type="match status" value="1"/>
</dbReference>
<keyword evidence="7" id="KW-1278">Translocase</keyword>
<evidence type="ECO:0000256" key="6">
    <source>
        <dbReference type="ARBA" id="ARBA00022723"/>
    </source>
</evidence>
<evidence type="ECO:0000256" key="2">
    <source>
        <dbReference type="ARBA" id="ARBA00007866"/>
    </source>
</evidence>
<dbReference type="Proteomes" id="UP001056708">
    <property type="component" value="Chromosome"/>
</dbReference>
<dbReference type="Pfam" id="PF02790">
    <property type="entry name" value="COX2_TM"/>
    <property type="match status" value="1"/>
</dbReference>
<dbReference type="PANTHER" id="PTHR22888">
    <property type="entry name" value="CYTOCHROME C OXIDASE, SUBUNIT II"/>
    <property type="match status" value="1"/>
</dbReference>
<keyword evidence="5 14" id="KW-0812">Transmembrane</keyword>
<feature type="domain" description="Cytochrome oxidase subunit II copper A binding" evidence="17">
    <location>
        <begin position="163"/>
        <end position="274"/>
    </location>
</feature>
<dbReference type="SUPFAM" id="SSF49503">
    <property type="entry name" value="Cupredoxins"/>
    <property type="match status" value="1"/>
</dbReference>
<feature type="transmembrane region" description="Helical" evidence="16">
    <location>
        <begin position="89"/>
        <end position="109"/>
    </location>
</feature>
<keyword evidence="4 14" id="KW-0679">Respiratory chain</keyword>
<dbReference type="PROSITE" id="PS00078">
    <property type="entry name" value="COX2"/>
    <property type="match status" value="1"/>
</dbReference>
<dbReference type="SUPFAM" id="SSF81464">
    <property type="entry name" value="Cytochrome c oxidase subunit II-like, transmembrane region"/>
    <property type="match status" value="1"/>
</dbReference>
<dbReference type="InterPro" id="IPR036257">
    <property type="entry name" value="Cyt_c_oxidase_su2_TM_sf"/>
</dbReference>
<proteinExistence type="inferred from homology"/>
<evidence type="ECO:0000256" key="16">
    <source>
        <dbReference type="SAM" id="Phobius"/>
    </source>
</evidence>
<sequence length="330" mass="35913">MKLPTSITTLIAGILVTLISLWYGQNHGWMPEAASREAPLVDNLFNVMMTIATALFLLIQGALIISIIKFRQKPGDNTDGPPQEGDIGLEIVWTAIPVVIVMVLSIYSFEVYNEMGGLDPAASKDPGPQKTAVVPGTAMAATLPGQEKLALGVGVPPNLQGNNAIVNVDVLGLQYAWIFTYPDSGVVSGELHVPTGQNVKLNIVAQDVIHAVWIPQFRLKQDAIPGRDTQLRFKPEVAGTYPLICAELCGAYHGAMRTQVIVHTPEEYDEWLQSQIAAKEQGDGLTIAQIMADNDNRLARHTQDWNISPEAIAALQEMPHSLDSHHLQHL</sequence>
<evidence type="ECO:0000256" key="13">
    <source>
        <dbReference type="ARBA" id="ARBA00047816"/>
    </source>
</evidence>
<keyword evidence="10 15" id="KW-0186">Copper</keyword>
<organism evidence="19 20">
    <name type="scientific">Phormidium yuhuli AB48</name>
    <dbReference type="NCBI Taxonomy" id="2940671"/>
    <lineage>
        <taxon>Bacteria</taxon>
        <taxon>Bacillati</taxon>
        <taxon>Cyanobacteriota</taxon>
        <taxon>Cyanophyceae</taxon>
        <taxon>Oscillatoriophycideae</taxon>
        <taxon>Oscillatoriales</taxon>
        <taxon>Oscillatoriaceae</taxon>
        <taxon>Phormidium</taxon>
        <taxon>Phormidium yuhuli</taxon>
    </lineage>
</organism>
<comment type="catalytic activity">
    <reaction evidence="13 15">
        <text>4 Fe(II)-[cytochrome c] + O2 + 8 H(+)(in) = 4 Fe(III)-[cytochrome c] + 2 H2O + 4 H(+)(out)</text>
        <dbReference type="Rhea" id="RHEA:11436"/>
        <dbReference type="Rhea" id="RHEA-COMP:10350"/>
        <dbReference type="Rhea" id="RHEA-COMP:14399"/>
        <dbReference type="ChEBI" id="CHEBI:15377"/>
        <dbReference type="ChEBI" id="CHEBI:15378"/>
        <dbReference type="ChEBI" id="CHEBI:15379"/>
        <dbReference type="ChEBI" id="CHEBI:29033"/>
        <dbReference type="ChEBI" id="CHEBI:29034"/>
        <dbReference type="EC" id="7.1.1.9"/>
    </reaction>
</comment>
<feature type="transmembrane region" description="Helical" evidence="16">
    <location>
        <begin position="7"/>
        <end position="24"/>
    </location>
</feature>
<evidence type="ECO:0000256" key="11">
    <source>
        <dbReference type="ARBA" id="ARBA00023136"/>
    </source>
</evidence>
<keyword evidence="8 14" id="KW-0249">Electron transport</keyword>
<dbReference type="EMBL" id="CP098611">
    <property type="protein sequence ID" value="USR92126.1"/>
    <property type="molecule type" value="Genomic_DNA"/>
</dbReference>
<keyword evidence="9 16" id="KW-1133">Transmembrane helix</keyword>
<accession>A0ABY5AUX4</accession>
<evidence type="ECO:0000313" key="20">
    <source>
        <dbReference type="Proteomes" id="UP001056708"/>
    </source>
</evidence>
<dbReference type="PANTHER" id="PTHR22888:SF9">
    <property type="entry name" value="CYTOCHROME C OXIDASE SUBUNIT 2"/>
    <property type="match status" value="1"/>
</dbReference>
<dbReference type="PROSITE" id="PS50857">
    <property type="entry name" value="COX2_CUA"/>
    <property type="match status" value="1"/>
</dbReference>
<evidence type="ECO:0000256" key="1">
    <source>
        <dbReference type="ARBA" id="ARBA00004141"/>
    </source>
</evidence>
<dbReference type="InterPro" id="IPR011759">
    <property type="entry name" value="Cyt_c_oxidase_su2_TM_dom"/>
</dbReference>
<evidence type="ECO:0000256" key="9">
    <source>
        <dbReference type="ARBA" id="ARBA00022989"/>
    </source>
</evidence>
<evidence type="ECO:0000256" key="3">
    <source>
        <dbReference type="ARBA" id="ARBA00022448"/>
    </source>
</evidence>
<dbReference type="CDD" id="cd13919">
    <property type="entry name" value="CuRO_HCO_II_like_5"/>
    <property type="match status" value="1"/>
</dbReference>
<dbReference type="RefSeq" id="WP_252664198.1">
    <property type="nucleotide sequence ID" value="NZ_CP098611.1"/>
</dbReference>
<evidence type="ECO:0000259" key="18">
    <source>
        <dbReference type="PROSITE" id="PS50999"/>
    </source>
</evidence>
<evidence type="ECO:0000313" key="19">
    <source>
        <dbReference type="EMBL" id="USR92126.1"/>
    </source>
</evidence>